<dbReference type="Proteomes" id="UP000315753">
    <property type="component" value="Unassembled WGS sequence"/>
</dbReference>
<dbReference type="PANTHER" id="PTHR22642">
    <property type="entry name" value="IMIDAZOLONEPROPIONASE"/>
    <property type="match status" value="1"/>
</dbReference>
<protein>
    <submittedName>
        <fullName evidence="2">Amidohydrolase</fullName>
    </submittedName>
</protein>
<dbReference type="Pfam" id="PF07969">
    <property type="entry name" value="Amidohydro_3"/>
    <property type="match status" value="1"/>
</dbReference>
<keyword evidence="3" id="KW-1185">Reference proteome</keyword>
<dbReference type="InterPro" id="IPR032466">
    <property type="entry name" value="Metal_Hydrolase"/>
</dbReference>
<reference evidence="2 3" key="1">
    <citation type="submission" date="2019-06" db="EMBL/GenBank/DDBJ databases">
        <title>Genome sequence of Ureibacillus terrenus.</title>
        <authorList>
            <person name="Maclea K.S."/>
            <person name="Simoes M."/>
        </authorList>
    </citation>
    <scope>NUCLEOTIDE SEQUENCE [LARGE SCALE GENOMIC DNA]</scope>
    <source>
        <strain evidence="2 3">ATCC BAA-384</strain>
    </source>
</reference>
<proteinExistence type="predicted"/>
<dbReference type="PANTHER" id="PTHR22642:SF2">
    <property type="entry name" value="PROTEIN LONG AFTER FAR-RED 3"/>
    <property type="match status" value="1"/>
</dbReference>
<dbReference type="EMBL" id="VIGD01000002">
    <property type="protein sequence ID" value="TQE91926.1"/>
    <property type="molecule type" value="Genomic_DNA"/>
</dbReference>
<comment type="caution">
    <text evidence="2">The sequence shown here is derived from an EMBL/GenBank/DDBJ whole genome shotgun (WGS) entry which is preliminary data.</text>
</comment>
<dbReference type="SUPFAM" id="SSF51556">
    <property type="entry name" value="Metallo-dependent hydrolases"/>
    <property type="match status" value="1"/>
</dbReference>
<keyword evidence="2" id="KW-0378">Hydrolase</keyword>
<organism evidence="2 3">
    <name type="scientific">Ureibacillus terrenus</name>
    <dbReference type="NCBI Taxonomy" id="118246"/>
    <lineage>
        <taxon>Bacteria</taxon>
        <taxon>Bacillati</taxon>
        <taxon>Bacillota</taxon>
        <taxon>Bacilli</taxon>
        <taxon>Bacillales</taxon>
        <taxon>Caryophanaceae</taxon>
        <taxon>Ureibacillus</taxon>
    </lineage>
</organism>
<dbReference type="SUPFAM" id="SSF51338">
    <property type="entry name" value="Composite domain of metallo-dependent hydrolases"/>
    <property type="match status" value="1"/>
</dbReference>
<evidence type="ECO:0000259" key="1">
    <source>
        <dbReference type="Pfam" id="PF07969"/>
    </source>
</evidence>
<dbReference type="InterPro" id="IPR011059">
    <property type="entry name" value="Metal-dep_hydrolase_composite"/>
</dbReference>
<evidence type="ECO:0000313" key="2">
    <source>
        <dbReference type="EMBL" id="TQE91926.1"/>
    </source>
</evidence>
<dbReference type="GO" id="GO:0016810">
    <property type="term" value="F:hydrolase activity, acting on carbon-nitrogen (but not peptide) bonds"/>
    <property type="evidence" value="ECO:0007669"/>
    <property type="project" value="InterPro"/>
</dbReference>
<dbReference type="Gene3D" id="2.30.40.10">
    <property type="entry name" value="Urease, subunit C, domain 1"/>
    <property type="match status" value="1"/>
</dbReference>
<evidence type="ECO:0000313" key="3">
    <source>
        <dbReference type="Proteomes" id="UP000315753"/>
    </source>
</evidence>
<accession>A0A540V580</accession>
<gene>
    <name evidence="2" type="ORF">FKZ59_02200</name>
</gene>
<name>A0A540V580_9BACL</name>
<dbReference type="OrthoDB" id="9767366at2"/>
<sequence>MPEAGVYMKRYIFAILSIALLATVPFRTAADHEIVQADLVIENIRVFTADKADEKVEAIAVKKGKFVYVGDRDGVQAFKGPKTKVLLLDGQLLLPGFIDGHNYAYLKADELFSLDLSEYSTFEQYKKAILSYRAKHPRLKQVRAFGWNQDVTAEASHKSGQTPRKLIDQLVPDIPFIAFSNDRDELWVNSKALEFSVLNKNADRAEEINRTETGEASGIVRGKAMDIVVQALPQPDFTVEQYKKALRAFQKEAAANGITAAFVPFRYNSENLLQAFDELDRENQLTLTYELGLYVDPDKGPEQIEILKKWRETYQGRHYSIQTAKIYSTRNAFEESFAWDEDKFRNVLELLEREGFRIHVQAMGGLDEIFEGFEYIRARNGKSNFRHTVSHMSFVTREDLAAFRKLRLIPSVKPSALYDTMGVNEEAEALKNLNRMKSYFARGLPVSSSSDYPFGPMNPLYGIETGITRLHPEDGNDLKPLWPKEKATLRQMLRSYTVYAARQIGKEELIGKIQIGKQADFVILDKNLFNIAPSEISEAKVVLTYFKGKEVYRDGAQID</sequence>
<dbReference type="InterPro" id="IPR013108">
    <property type="entry name" value="Amidohydro_3"/>
</dbReference>
<dbReference type="AlphaFoldDB" id="A0A540V580"/>
<dbReference type="Gene3D" id="3.20.20.140">
    <property type="entry name" value="Metal-dependent hydrolases"/>
    <property type="match status" value="1"/>
</dbReference>
<dbReference type="Gene3D" id="3.10.310.70">
    <property type="match status" value="1"/>
</dbReference>
<feature type="domain" description="Amidohydrolase 3" evidence="1">
    <location>
        <begin position="88"/>
        <end position="552"/>
    </location>
</feature>